<gene>
    <name evidence="3" type="ORF">VJJ08_04685</name>
</gene>
<keyword evidence="2" id="KW-0812">Transmembrane</keyword>
<feature type="coiled-coil region" evidence="1">
    <location>
        <begin position="38"/>
        <end position="105"/>
    </location>
</feature>
<sequence length="108" mass="11874">MSKIGNTLAALVLGAAIGVGVGILFAPDEGKKTRKRIRKSLEGVSDNLKDKLTHLNENLKEKKLKLKGTLEDNVERLLSKSSYKAEEVINALERKLEDLKAAAAKYQK</sequence>
<protein>
    <submittedName>
        <fullName evidence="3">YtxH domain-containing protein</fullName>
    </submittedName>
</protein>
<organism evidence="3 4">
    <name type="scientific">Capnocytophaga gingivalis</name>
    <dbReference type="NCBI Taxonomy" id="1017"/>
    <lineage>
        <taxon>Bacteria</taxon>
        <taxon>Pseudomonadati</taxon>
        <taxon>Bacteroidota</taxon>
        <taxon>Flavobacteriia</taxon>
        <taxon>Flavobacteriales</taxon>
        <taxon>Flavobacteriaceae</taxon>
        <taxon>Capnocytophaga</taxon>
    </lineage>
</organism>
<reference evidence="3 4" key="1">
    <citation type="submission" date="2023-12" db="EMBL/GenBank/DDBJ databases">
        <title>Genomic sequences of Capnocytophaga and Parvimonas strains.</title>
        <authorList>
            <person name="Watt R.M."/>
            <person name="Wang M."/>
            <person name="Yang T."/>
            <person name="Tong W.M."/>
        </authorList>
    </citation>
    <scope>NUCLEOTIDE SEQUENCE [LARGE SCALE GENOMIC DNA]</scope>
    <source>
        <strain evidence="3 4">CCUG 13096</strain>
    </source>
</reference>
<feature type="transmembrane region" description="Helical" evidence="2">
    <location>
        <begin position="6"/>
        <end position="26"/>
    </location>
</feature>
<dbReference type="InterPro" id="IPR024623">
    <property type="entry name" value="YtxH"/>
</dbReference>
<dbReference type="EMBL" id="JAYKBW010000004">
    <property type="protein sequence ID" value="MEB3074599.1"/>
    <property type="molecule type" value="Genomic_DNA"/>
</dbReference>
<dbReference type="RefSeq" id="WP_298823624.1">
    <property type="nucleotide sequence ID" value="NZ_JAYKBW010000004.1"/>
</dbReference>
<dbReference type="Proteomes" id="UP001311730">
    <property type="component" value="Unassembled WGS sequence"/>
</dbReference>
<comment type="caution">
    <text evidence="3">The sequence shown here is derived from an EMBL/GenBank/DDBJ whole genome shotgun (WGS) entry which is preliminary data.</text>
</comment>
<dbReference type="Pfam" id="PF12732">
    <property type="entry name" value="YtxH"/>
    <property type="match status" value="1"/>
</dbReference>
<evidence type="ECO:0000313" key="4">
    <source>
        <dbReference type="Proteomes" id="UP001311730"/>
    </source>
</evidence>
<keyword evidence="2" id="KW-0472">Membrane</keyword>
<accession>A0ABU5Z6K9</accession>
<keyword evidence="1" id="KW-0175">Coiled coil</keyword>
<evidence type="ECO:0000256" key="1">
    <source>
        <dbReference type="SAM" id="Coils"/>
    </source>
</evidence>
<evidence type="ECO:0000256" key="2">
    <source>
        <dbReference type="SAM" id="Phobius"/>
    </source>
</evidence>
<dbReference type="PANTHER" id="PTHR35792:SF2">
    <property type="entry name" value="GENERAL STRESS PROTEIN"/>
    <property type="match status" value="1"/>
</dbReference>
<dbReference type="Gene3D" id="1.20.120.20">
    <property type="entry name" value="Apolipoprotein"/>
    <property type="match status" value="1"/>
</dbReference>
<name>A0ABU5Z6K9_9FLAO</name>
<keyword evidence="2" id="KW-1133">Transmembrane helix</keyword>
<evidence type="ECO:0000313" key="3">
    <source>
        <dbReference type="EMBL" id="MEB3074599.1"/>
    </source>
</evidence>
<dbReference type="InterPro" id="IPR052928">
    <property type="entry name" value="Desiccation-related_membrane"/>
</dbReference>
<proteinExistence type="predicted"/>
<dbReference type="PANTHER" id="PTHR35792">
    <property type="entry name" value="GENERAL STRESS PROTEIN"/>
    <property type="match status" value="1"/>
</dbReference>
<keyword evidence="4" id="KW-1185">Reference proteome</keyword>